<keyword evidence="1 6" id="KW-0812">Transmembrane</keyword>
<name>A0A835Z7R7_9STRA</name>
<comment type="caution">
    <text evidence="7">The sequence shown here is derived from an EMBL/GenBank/DDBJ whole genome shotgun (WGS) entry which is preliminary data.</text>
</comment>
<dbReference type="EMBL" id="JAFCMP010000064">
    <property type="protein sequence ID" value="KAG5188766.1"/>
    <property type="molecule type" value="Genomic_DNA"/>
</dbReference>
<protein>
    <submittedName>
        <fullName evidence="7">Uncharacterized protein</fullName>
    </submittedName>
</protein>
<keyword evidence="3" id="KW-0067">ATP-binding</keyword>
<dbReference type="GO" id="GO:0005524">
    <property type="term" value="F:ATP binding"/>
    <property type="evidence" value="ECO:0007669"/>
    <property type="project" value="UniProtKB-KW"/>
</dbReference>
<gene>
    <name evidence="7" type="ORF">JKP88DRAFT_267509</name>
</gene>
<evidence type="ECO:0000313" key="7">
    <source>
        <dbReference type="EMBL" id="KAG5188766.1"/>
    </source>
</evidence>
<feature type="transmembrane region" description="Helical" evidence="6">
    <location>
        <begin position="186"/>
        <end position="207"/>
    </location>
</feature>
<evidence type="ECO:0000256" key="1">
    <source>
        <dbReference type="ARBA" id="ARBA00022692"/>
    </source>
</evidence>
<reference evidence="7" key="1">
    <citation type="submission" date="2021-02" db="EMBL/GenBank/DDBJ databases">
        <title>First Annotated Genome of the Yellow-green Alga Tribonema minus.</title>
        <authorList>
            <person name="Mahan K.M."/>
        </authorList>
    </citation>
    <scope>NUCLEOTIDE SEQUENCE</scope>
    <source>
        <strain evidence="7">UTEX B ZZ1240</strain>
    </source>
</reference>
<evidence type="ECO:0000256" key="4">
    <source>
        <dbReference type="ARBA" id="ARBA00022989"/>
    </source>
</evidence>
<keyword evidence="2" id="KW-0547">Nucleotide-binding</keyword>
<dbReference type="Proteomes" id="UP000664859">
    <property type="component" value="Unassembled WGS sequence"/>
</dbReference>
<evidence type="ECO:0000256" key="5">
    <source>
        <dbReference type="ARBA" id="ARBA00023136"/>
    </source>
</evidence>
<evidence type="ECO:0000313" key="8">
    <source>
        <dbReference type="Proteomes" id="UP000664859"/>
    </source>
</evidence>
<dbReference type="SUPFAM" id="SSF90123">
    <property type="entry name" value="ABC transporter transmembrane region"/>
    <property type="match status" value="1"/>
</dbReference>
<dbReference type="GO" id="GO:0016020">
    <property type="term" value="C:membrane"/>
    <property type="evidence" value="ECO:0007669"/>
    <property type="project" value="InterPro"/>
</dbReference>
<dbReference type="InterPro" id="IPR050173">
    <property type="entry name" value="ABC_transporter_C-like"/>
</dbReference>
<feature type="transmembrane region" description="Helical" evidence="6">
    <location>
        <begin position="133"/>
        <end position="166"/>
    </location>
</feature>
<dbReference type="AlphaFoldDB" id="A0A835Z7R7"/>
<dbReference type="PANTHER" id="PTHR24223">
    <property type="entry name" value="ATP-BINDING CASSETTE SUB-FAMILY C"/>
    <property type="match status" value="1"/>
</dbReference>
<dbReference type="GO" id="GO:0042626">
    <property type="term" value="F:ATPase-coupled transmembrane transporter activity"/>
    <property type="evidence" value="ECO:0007669"/>
    <property type="project" value="TreeGrafter"/>
</dbReference>
<evidence type="ECO:0000256" key="6">
    <source>
        <dbReference type="SAM" id="Phobius"/>
    </source>
</evidence>
<keyword evidence="4 6" id="KW-1133">Transmembrane helix</keyword>
<keyword evidence="5 6" id="KW-0472">Membrane</keyword>
<evidence type="ECO:0000256" key="3">
    <source>
        <dbReference type="ARBA" id="ARBA00022840"/>
    </source>
</evidence>
<organism evidence="7 8">
    <name type="scientific">Tribonema minus</name>
    <dbReference type="NCBI Taxonomy" id="303371"/>
    <lineage>
        <taxon>Eukaryota</taxon>
        <taxon>Sar</taxon>
        <taxon>Stramenopiles</taxon>
        <taxon>Ochrophyta</taxon>
        <taxon>PX clade</taxon>
        <taxon>Xanthophyceae</taxon>
        <taxon>Tribonematales</taxon>
        <taxon>Tribonemataceae</taxon>
        <taxon>Tribonema</taxon>
    </lineage>
</organism>
<dbReference type="InterPro" id="IPR036640">
    <property type="entry name" value="ABC1_TM_sf"/>
</dbReference>
<feature type="non-terminal residue" evidence="7">
    <location>
        <position position="281"/>
    </location>
</feature>
<evidence type="ECO:0000256" key="2">
    <source>
        <dbReference type="ARBA" id="ARBA00022741"/>
    </source>
</evidence>
<accession>A0A835Z7R7</accession>
<keyword evidence="8" id="KW-1185">Reference proteome</keyword>
<sequence length="281" mass="30138">MHTSRTGVYELELAPLAGPSSILMDDAEQQKLLLEASPPIDDSSVRESFNNAPGAMAPSWRHSFLHTWIAGVITQSQQGALSARCLPPLPPEDTAEQVHLAFCTQWNTQLNGIGRGGMSKRTRKRRESRPPSLFWALMQAFGSSLVEAAWLLAGHCVALLISLQLLSMALRHVDLVTMYGDRGTALGEGLVVVCALAAATAACTVLLRRYDFVCQRVAMQLEAAAVLAVQHKALRLSAATLSRLSPAAAATLVDHDCKILASAAQHAHAIWATPAATAEYP</sequence>
<proteinExistence type="predicted"/>